<evidence type="ECO:0000256" key="1">
    <source>
        <dbReference type="ARBA" id="ARBA00004496"/>
    </source>
</evidence>
<name>A0A9X2ERV9_9GAMM</name>
<dbReference type="Proteomes" id="UP001139028">
    <property type="component" value="Unassembled WGS sequence"/>
</dbReference>
<dbReference type="SUPFAM" id="SSF82829">
    <property type="entry name" value="MesJ substrate recognition domain-like"/>
    <property type="match status" value="1"/>
</dbReference>
<evidence type="ECO:0000256" key="3">
    <source>
        <dbReference type="ARBA" id="ARBA00022598"/>
    </source>
</evidence>
<proteinExistence type="inferred from homology"/>
<dbReference type="InterPro" id="IPR014729">
    <property type="entry name" value="Rossmann-like_a/b/a_fold"/>
</dbReference>
<dbReference type="SUPFAM" id="SSF52402">
    <property type="entry name" value="Adenine nucleotide alpha hydrolases-like"/>
    <property type="match status" value="1"/>
</dbReference>
<dbReference type="SUPFAM" id="SSF56037">
    <property type="entry name" value="PheT/TilS domain"/>
    <property type="match status" value="1"/>
</dbReference>
<evidence type="ECO:0000256" key="4">
    <source>
        <dbReference type="ARBA" id="ARBA00022694"/>
    </source>
</evidence>
<evidence type="ECO:0000313" key="10">
    <source>
        <dbReference type="EMBL" id="MCO1334596.1"/>
    </source>
</evidence>
<evidence type="ECO:0000256" key="8">
    <source>
        <dbReference type="HAMAP-Rule" id="MF_01161"/>
    </source>
</evidence>
<dbReference type="PANTHER" id="PTHR43033:SF1">
    <property type="entry name" value="TRNA(ILE)-LYSIDINE SYNTHASE-RELATED"/>
    <property type="match status" value="1"/>
</dbReference>
<protein>
    <recommendedName>
        <fullName evidence="8">tRNA(Ile)-lysidine synthase</fullName>
        <ecNumber evidence="8">6.3.4.19</ecNumber>
    </recommendedName>
    <alternativeName>
        <fullName evidence="8">tRNA(Ile)-2-lysyl-cytidine synthase</fullName>
    </alternativeName>
    <alternativeName>
        <fullName evidence="8">tRNA(Ile)-lysidine synthetase</fullName>
    </alternativeName>
</protein>
<dbReference type="Gene3D" id="1.20.59.20">
    <property type="match status" value="1"/>
</dbReference>
<dbReference type="SMART" id="SM00977">
    <property type="entry name" value="TilS_C"/>
    <property type="match status" value="1"/>
</dbReference>
<dbReference type="HAMAP" id="MF_01161">
    <property type="entry name" value="tRNA_Ile_lys_synt"/>
    <property type="match status" value="1"/>
</dbReference>
<dbReference type="Gene3D" id="3.40.50.620">
    <property type="entry name" value="HUPs"/>
    <property type="match status" value="1"/>
</dbReference>
<dbReference type="EMBL" id="JALBWM010000032">
    <property type="protein sequence ID" value="MCO1334596.1"/>
    <property type="molecule type" value="Genomic_DNA"/>
</dbReference>
<dbReference type="InterPro" id="IPR011063">
    <property type="entry name" value="TilS/TtcA_N"/>
</dbReference>
<sequence>MAHPVQGNLWVGFSGGLDSTVLLHLLATCRVPVRALHIHHGLSESADRWVDHCRAFAQELEVPFTLKRVVVDKRDGGLEQGARLARYLAFDQVLSSGDQILLGHHGDDQAETFLLRLLRGAGVLGLAGMAEWRSIGGGKSLLRPLLKVGRADLEIWARDHGLSWIDDESNTDESLDRNFLRRRILPLLSVQWSVRQRISRAVDNLRESAELLRELALTDLESCGLRAERFGESLDLSLFSALSMTRRKNLLRHWILQQGGLAPESTVLQEAISQVDSAALDAQLEVQLGRRVVRRFKGRLYLTSRLKTVPADGEKGVSWDGVSRLSLSAGGVLEPAVGWSSAEYQVSYRRGGERAHPADRDRSQTLKKLLQERGLEPWLRDRVPLVFLKGELVAVAGLFSCKANRATPDPPPGWRFFD</sequence>
<dbReference type="InterPro" id="IPR012094">
    <property type="entry name" value="tRNA_Ile_lys_synt"/>
</dbReference>
<dbReference type="Pfam" id="PF09179">
    <property type="entry name" value="TilS"/>
    <property type="match status" value="1"/>
</dbReference>
<keyword evidence="11" id="KW-1185">Reference proteome</keyword>
<dbReference type="PANTHER" id="PTHR43033">
    <property type="entry name" value="TRNA(ILE)-LYSIDINE SYNTHASE-RELATED"/>
    <property type="match status" value="1"/>
</dbReference>
<dbReference type="NCBIfam" id="TIGR02432">
    <property type="entry name" value="lysidine_TilS_N"/>
    <property type="match status" value="1"/>
</dbReference>
<evidence type="ECO:0000256" key="6">
    <source>
        <dbReference type="ARBA" id="ARBA00022840"/>
    </source>
</evidence>
<evidence type="ECO:0000256" key="7">
    <source>
        <dbReference type="ARBA" id="ARBA00048539"/>
    </source>
</evidence>
<evidence type="ECO:0000256" key="2">
    <source>
        <dbReference type="ARBA" id="ARBA00022490"/>
    </source>
</evidence>
<keyword evidence="2 8" id="KW-0963">Cytoplasm</keyword>
<dbReference type="GO" id="GO:0006400">
    <property type="term" value="P:tRNA modification"/>
    <property type="evidence" value="ECO:0007669"/>
    <property type="project" value="UniProtKB-UniRule"/>
</dbReference>
<feature type="domain" description="Lysidine-tRNA(Ile) synthetase C-terminal" evidence="9">
    <location>
        <begin position="344"/>
        <end position="416"/>
    </location>
</feature>
<dbReference type="Pfam" id="PF11734">
    <property type="entry name" value="TilS_C"/>
    <property type="match status" value="1"/>
</dbReference>
<comment type="similarity">
    <text evidence="8">Belongs to the tRNA(Ile)-lysidine synthase family.</text>
</comment>
<keyword evidence="6 8" id="KW-0067">ATP-binding</keyword>
<comment type="function">
    <text evidence="8">Ligates lysine onto the cytidine present at position 34 of the AUA codon-specific tRNA(Ile) that contains the anticodon CAU, in an ATP-dependent manner. Cytidine is converted to lysidine, thus changing the amino acid specificity of the tRNA from methionine to isoleucine.</text>
</comment>
<reference evidence="10" key="1">
    <citation type="journal article" date="2022" name="Arch. Microbiol.">
        <title>Microbulbifer okhotskensis sp. nov., isolated from a deep bottom sediment of the Okhotsk Sea.</title>
        <authorList>
            <person name="Romanenko L."/>
            <person name="Kurilenko V."/>
            <person name="Otstavnykh N."/>
            <person name="Velansky P."/>
            <person name="Isaeva M."/>
            <person name="Mikhailov V."/>
        </authorList>
    </citation>
    <scope>NUCLEOTIDE SEQUENCE</scope>
    <source>
        <strain evidence="10">OS29</strain>
    </source>
</reference>
<dbReference type="GO" id="GO:0005524">
    <property type="term" value="F:ATP binding"/>
    <property type="evidence" value="ECO:0007669"/>
    <property type="project" value="UniProtKB-UniRule"/>
</dbReference>
<comment type="domain">
    <text evidence="8">The N-terminal region contains the highly conserved SGGXDS motif, predicted to be a P-loop motif involved in ATP binding.</text>
</comment>
<gene>
    <name evidence="8 10" type="primary">tilS</name>
    <name evidence="10" type="ORF">MO867_09620</name>
</gene>
<dbReference type="AlphaFoldDB" id="A0A9X2ERV9"/>
<dbReference type="GO" id="GO:0005737">
    <property type="term" value="C:cytoplasm"/>
    <property type="evidence" value="ECO:0007669"/>
    <property type="project" value="UniProtKB-SubCell"/>
</dbReference>
<comment type="catalytic activity">
    <reaction evidence="7 8">
        <text>cytidine(34) in tRNA(Ile2) + L-lysine + ATP = lysidine(34) in tRNA(Ile2) + AMP + diphosphate + H(+)</text>
        <dbReference type="Rhea" id="RHEA:43744"/>
        <dbReference type="Rhea" id="RHEA-COMP:10625"/>
        <dbReference type="Rhea" id="RHEA-COMP:10670"/>
        <dbReference type="ChEBI" id="CHEBI:15378"/>
        <dbReference type="ChEBI" id="CHEBI:30616"/>
        <dbReference type="ChEBI" id="CHEBI:32551"/>
        <dbReference type="ChEBI" id="CHEBI:33019"/>
        <dbReference type="ChEBI" id="CHEBI:82748"/>
        <dbReference type="ChEBI" id="CHEBI:83665"/>
        <dbReference type="ChEBI" id="CHEBI:456215"/>
        <dbReference type="EC" id="6.3.4.19"/>
    </reaction>
</comment>
<dbReference type="Pfam" id="PF01171">
    <property type="entry name" value="ATP_bind_3"/>
    <property type="match status" value="1"/>
</dbReference>
<dbReference type="InterPro" id="IPR012796">
    <property type="entry name" value="Lysidine-tRNA-synth_C"/>
</dbReference>
<dbReference type="RefSeq" id="WP_252466173.1">
    <property type="nucleotide sequence ID" value="NZ_JALBWM010000032.1"/>
</dbReference>
<dbReference type="EC" id="6.3.4.19" evidence="8"/>
<comment type="caution">
    <text evidence="10">The sequence shown here is derived from an EMBL/GenBank/DDBJ whole genome shotgun (WGS) entry which is preliminary data.</text>
</comment>
<accession>A0A9X2ERV9</accession>
<keyword evidence="4 8" id="KW-0819">tRNA processing</keyword>
<evidence type="ECO:0000256" key="5">
    <source>
        <dbReference type="ARBA" id="ARBA00022741"/>
    </source>
</evidence>
<keyword evidence="5 8" id="KW-0547">Nucleotide-binding</keyword>
<evidence type="ECO:0000313" key="11">
    <source>
        <dbReference type="Proteomes" id="UP001139028"/>
    </source>
</evidence>
<dbReference type="GO" id="GO:0032267">
    <property type="term" value="F:tRNA(Ile)-lysidine synthase activity"/>
    <property type="evidence" value="ECO:0007669"/>
    <property type="project" value="UniProtKB-EC"/>
</dbReference>
<evidence type="ECO:0000259" key="9">
    <source>
        <dbReference type="SMART" id="SM00977"/>
    </source>
</evidence>
<dbReference type="NCBIfam" id="TIGR02433">
    <property type="entry name" value="lysidine_TilS_C"/>
    <property type="match status" value="1"/>
</dbReference>
<organism evidence="10 11">
    <name type="scientific">Microbulbifer okhotskensis</name>
    <dbReference type="NCBI Taxonomy" id="2926617"/>
    <lineage>
        <taxon>Bacteria</taxon>
        <taxon>Pseudomonadati</taxon>
        <taxon>Pseudomonadota</taxon>
        <taxon>Gammaproteobacteria</taxon>
        <taxon>Cellvibrionales</taxon>
        <taxon>Microbulbiferaceae</taxon>
        <taxon>Microbulbifer</taxon>
    </lineage>
</organism>
<comment type="subcellular location">
    <subcellularLocation>
        <location evidence="1 8">Cytoplasm</location>
    </subcellularLocation>
</comment>
<dbReference type="InterPro" id="IPR015262">
    <property type="entry name" value="tRNA_Ile_lys_synt_subst-bd"/>
</dbReference>
<keyword evidence="3 8" id="KW-0436">Ligase</keyword>
<dbReference type="CDD" id="cd01992">
    <property type="entry name" value="TilS_N"/>
    <property type="match status" value="1"/>
</dbReference>
<feature type="binding site" evidence="8">
    <location>
        <begin position="14"/>
        <end position="19"/>
    </location>
    <ligand>
        <name>ATP</name>
        <dbReference type="ChEBI" id="CHEBI:30616"/>
    </ligand>
</feature>
<dbReference type="InterPro" id="IPR012795">
    <property type="entry name" value="tRNA_Ile_lys_synt_N"/>
</dbReference>